<feature type="chain" id="PRO_5038730044" evidence="2">
    <location>
        <begin position="31"/>
        <end position="225"/>
    </location>
</feature>
<keyword evidence="2" id="KW-0732">Signal</keyword>
<reference evidence="3 4" key="1">
    <citation type="submission" date="2018-11" db="EMBL/GenBank/DDBJ databases">
        <title>Draft genome of Simplicispira Flexivirga sp. BO-16.</title>
        <authorList>
            <person name="Im W.T."/>
        </authorList>
    </citation>
    <scope>NUCLEOTIDE SEQUENCE [LARGE SCALE GENOMIC DNA]</scope>
    <source>
        <strain evidence="3 4">BO-16</strain>
    </source>
</reference>
<name>A0A3M9MIT7_9MICO</name>
<evidence type="ECO:0000313" key="3">
    <source>
        <dbReference type="EMBL" id="RNI25414.1"/>
    </source>
</evidence>
<feature type="compositionally biased region" description="Low complexity" evidence="1">
    <location>
        <begin position="216"/>
        <end position="225"/>
    </location>
</feature>
<keyword evidence="4" id="KW-1185">Reference proteome</keyword>
<accession>A0A3M9MIT7</accession>
<feature type="region of interest" description="Disordered" evidence="1">
    <location>
        <begin position="165"/>
        <end position="225"/>
    </location>
</feature>
<dbReference type="EMBL" id="RJJQ01000001">
    <property type="protein sequence ID" value="RNI25414.1"/>
    <property type="molecule type" value="Genomic_DNA"/>
</dbReference>
<dbReference type="Proteomes" id="UP000271678">
    <property type="component" value="Unassembled WGS sequence"/>
</dbReference>
<protein>
    <submittedName>
        <fullName evidence="3">Uncharacterized protein</fullName>
    </submittedName>
</protein>
<dbReference type="AlphaFoldDB" id="A0A3M9MIT7"/>
<feature type="compositionally biased region" description="Low complexity" evidence="1">
    <location>
        <begin position="166"/>
        <end position="208"/>
    </location>
</feature>
<comment type="caution">
    <text evidence="3">The sequence shown here is derived from an EMBL/GenBank/DDBJ whole genome shotgun (WGS) entry which is preliminary data.</text>
</comment>
<organism evidence="3 4">
    <name type="scientific">Flexivirga caeni</name>
    <dbReference type="NCBI Taxonomy" id="2294115"/>
    <lineage>
        <taxon>Bacteria</taxon>
        <taxon>Bacillati</taxon>
        <taxon>Actinomycetota</taxon>
        <taxon>Actinomycetes</taxon>
        <taxon>Micrococcales</taxon>
        <taxon>Dermacoccaceae</taxon>
        <taxon>Flexivirga</taxon>
    </lineage>
</organism>
<gene>
    <name evidence="3" type="ORF">EFY87_01990</name>
</gene>
<feature type="signal peptide" evidence="2">
    <location>
        <begin position="1"/>
        <end position="30"/>
    </location>
</feature>
<sequence length="225" mass="21549">MGSKIMKRNTALFGASLVVGIGAAAGLVAAGTSSSAASGATYYGVAWGDGTTGQTSGGWTSGAYSDPYGLEFSGSAAAGSGTFKTAVGGTLTVSAKCDGTKLVTTADGKTYQPGTSTSLASLVGGGAVGTVTFGSQMVGGHTVGAYINMAPGLDGTWVALTGASCSGSTTTPTSPTSKPTSPTSKPTSPTTKPTSPTGSPTGSPTTTPTEPPTPTPTTTTLPVTG</sequence>
<evidence type="ECO:0000313" key="4">
    <source>
        <dbReference type="Proteomes" id="UP000271678"/>
    </source>
</evidence>
<proteinExistence type="predicted"/>
<evidence type="ECO:0000256" key="1">
    <source>
        <dbReference type="SAM" id="MobiDB-lite"/>
    </source>
</evidence>
<evidence type="ECO:0000256" key="2">
    <source>
        <dbReference type="SAM" id="SignalP"/>
    </source>
</evidence>